<evidence type="ECO:0000256" key="4">
    <source>
        <dbReference type="ARBA" id="ARBA00022917"/>
    </source>
</evidence>
<dbReference type="PANTHER" id="PTHR11741">
    <property type="entry name" value="ELONGATION FACTOR TS"/>
    <property type="match status" value="1"/>
</dbReference>
<comment type="function">
    <text evidence="5 6">Associates with the EF-Tu.GDP complex and induces the exchange of GDP to GTP. It remains bound to the aminoacyl-tRNA.EF-Tu.GTP complex up to the GTP hydrolysis stage on the ribosome.</text>
</comment>
<protein>
    <recommendedName>
        <fullName evidence="2 5">Elongation factor Ts</fullName>
        <shortName evidence="5">EF-Ts</shortName>
    </recommendedName>
</protein>
<dbReference type="Pfam" id="PF00889">
    <property type="entry name" value="EF_TS"/>
    <property type="match status" value="2"/>
</dbReference>
<keyword evidence="4 5" id="KW-0648">Protein biosynthesis</keyword>
<comment type="subcellular location">
    <subcellularLocation>
        <location evidence="5 7">Cytoplasm</location>
    </subcellularLocation>
</comment>
<feature type="domain" description="Translation elongation factor EFTs/EF1B dimerisation" evidence="8">
    <location>
        <begin position="70"/>
        <end position="217"/>
    </location>
</feature>
<dbReference type="PROSITE" id="PS01127">
    <property type="entry name" value="EF_TS_2"/>
    <property type="match status" value="1"/>
</dbReference>
<dbReference type="Gene3D" id="1.10.286.20">
    <property type="match status" value="1"/>
</dbReference>
<keyword evidence="3 5" id="KW-0251">Elongation factor</keyword>
<evidence type="ECO:0000313" key="10">
    <source>
        <dbReference type="Proteomes" id="UP000244925"/>
    </source>
</evidence>
<dbReference type="InterPro" id="IPR009060">
    <property type="entry name" value="UBA-like_sf"/>
</dbReference>
<dbReference type="NCBIfam" id="TIGR00116">
    <property type="entry name" value="tsf"/>
    <property type="match status" value="1"/>
</dbReference>
<dbReference type="SUPFAM" id="SSF54713">
    <property type="entry name" value="Elongation factor Ts (EF-Ts), dimerisation domain"/>
    <property type="match status" value="2"/>
</dbReference>
<comment type="similarity">
    <text evidence="1 5 6">Belongs to the EF-Ts family.</text>
</comment>
<dbReference type="SUPFAM" id="SSF46934">
    <property type="entry name" value="UBA-like"/>
    <property type="match status" value="1"/>
</dbReference>
<accession>A0A2V1J3V3</accession>
<dbReference type="Gene3D" id="3.30.479.20">
    <property type="entry name" value="Elongation factor Ts, dimerisation domain"/>
    <property type="match status" value="2"/>
</dbReference>
<dbReference type="HAMAP" id="MF_00050">
    <property type="entry name" value="EF_Ts"/>
    <property type="match status" value="1"/>
</dbReference>
<dbReference type="EMBL" id="PUBV01000001">
    <property type="protein sequence ID" value="PWB09730.1"/>
    <property type="molecule type" value="Genomic_DNA"/>
</dbReference>
<evidence type="ECO:0000313" key="9">
    <source>
        <dbReference type="EMBL" id="PWB09730.1"/>
    </source>
</evidence>
<dbReference type="InterPro" id="IPR036402">
    <property type="entry name" value="EF-Ts_dimer_sf"/>
</dbReference>
<evidence type="ECO:0000259" key="8">
    <source>
        <dbReference type="Pfam" id="PF00889"/>
    </source>
</evidence>
<feature type="domain" description="Translation elongation factor EFTs/EF1B dimerisation" evidence="8">
    <location>
        <begin position="222"/>
        <end position="327"/>
    </location>
</feature>
<dbReference type="PROSITE" id="PS01126">
    <property type="entry name" value="EF_TS_1"/>
    <property type="match status" value="1"/>
</dbReference>
<sequence>MAVTMAEITKLRHLTSAGLMDCKKALAETNGDIDAAVEILRKKGQAVAAKREDREASEGCSLSASDGTFAAIVALKCETDFVAKNAGFVETTRKILNVAMECRPNNIEELKALTIDGQTIQDLVVEESGKTGEKMEIGAYEWVKAESTTAYDHLGNKLSTIVGFNQADVDYQLGRDVAMQVASMNPVAVSIESVPASVVETEYKVAVDKTKEEQVKKAVEAALKKAGINPNLVDSEAHIESNIAKGWLTVEEADKARAIAKETAEQKAANLPAQMIENIAKGRVNKFYKESVLMEQEFIKDATVTIGQYLDKSSKGLVVVDFKRVNLNQD</sequence>
<keyword evidence="10" id="KW-1185">Reference proteome</keyword>
<keyword evidence="5" id="KW-0963">Cytoplasm</keyword>
<evidence type="ECO:0000256" key="1">
    <source>
        <dbReference type="ARBA" id="ARBA00005532"/>
    </source>
</evidence>
<feature type="region of interest" description="Involved in Mg(2+) ion dislocation from EF-Tu" evidence="5">
    <location>
        <begin position="79"/>
        <end position="82"/>
    </location>
</feature>
<dbReference type="GO" id="GO:0005737">
    <property type="term" value="C:cytoplasm"/>
    <property type="evidence" value="ECO:0007669"/>
    <property type="project" value="UniProtKB-SubCell"/>
</dbReference>
<dbReference type="FunFam" id="1.10.8.10:FF:000001">
    <property type="entry name" value="Elongation factor Ts"/>
    <property type="match status" value="1"/>
</dbReference>
<evidence type="ECO:0000256" key="3">
    <source>
        <dbReference type="ARBA" id="ARBA00022768"/>
    </source>
</evidence>
<dbReference type="AlphaFoldDB" id="A0A2V1J3V3"/>
<proteinExistence type="inferred from homology"/>
<comment type="caution">
    <text evidence="9">The sequence shown here is derived from an EMBL/GenBank/DDBJ whole genome shotgun (WGS) entry which is preliminary data.</text>
</comment>
<evidence type="ECO:0000256" key="6">
    <source>
        <dbReference type="RuleBase" id="RU000642"/>
    </source>
</evidence>
<dbReference type="Proteomes" id="UP000244925">
    <property type="component" value="Unassembled WGS sequence"/>
</dbReference>
<organism evidence="9 10">
    <name type="scientific">Paramuribaculum intestinale</name>
    <dbReference type="NCBI Taxonomy" id="2094151"/>
    <lineage>
        <taxon>Bacteria</taxon>
        <taxon>Pseudomonadati</taxon>
        <taxon>Bacteroidota</taxon>
        <taxon>Bacteroidia</taxon>
        <taxon>Bacteroidales</taxon>
        <taxon>Muribaculaceae</taxon>
        <taxon>Paramuribaculum</taxon>
    </lineage>
</organism>
<dbReference type="PANTHER" id="PTHR11741:SF0">
    <property type="entry name" value="ELONGATION FACTOR TS, MITOCHONDRIAL"/>
    <property type="match status" value="1"/>
</dbReference>
<name>A0A2V1J3V3_9BACT</name>
<reference evidence="10" key="1">
    <citation type="submission" date="2018-02" db="EMBL/GenBank/DDBJ databases">
        <authorList>
            <person name="Clavel T."/>
            <person name="Strowig T."/>
        </authorList>
    </citation>
    <scope>NUCLEOTIDE SEQUENCE [LARGE SCALE GENOMIC DNA]</scope>
    <source>
        <strain evidence="10">DSM 100764</strain>
    </source>
</reference>
<gene>
    <name evidence="5" type="primary">tsf</name>
    <name evidence="9" type="ORF">C5O25_00555</name>
</gene>
<dbReference type="InterPro" id="IPR001816">
    <property type="entry name" value="Transl_elong_EFTs/EF1B"/>
</dbReference>
<evidence type="ECO:0000256" key="7">
    <source>
        <dbReference type="RuleBase" id="RU000643"/>
    </source>
</evidence>
<evidence type="ECO:0000256" key="5">
    <source>
        <dbReference type="HAMAP-Rule" id="MF_00050"/>
    </source>
</evidence>
<dbReference type="InterPro" id="IPR018101">
    <property type="entry name" value="Transl_elong_Ts_CS"/>
</dbReference>
<dbReference type="RefSeq" id="WP_107034782.1">
    <property type="nucleotide sequence ID" value="NZ_CAOMDK010000006.1"/>
</dbReference>
<evidence type="ECO:0000256" key="2">
    <source>
        <dbReference type="ARBA" id="ARBA00016956"/>
    </source>
</evidence>
<dbReference type="Gene3D" id="1.10.8.10">
    <property type="entry name" value="DNA helicase RuvA subunit, C-terminal domain"/>
    <property type="match status" value="1"/>
</dbReference>
<dbReference type="CDD" id="cd14275">
    <property type="entry name" value="UBA_EF-Ts"/>
    <property type="match status" value="1"/>
</dbReference>
<dbReference type="InterPro" id="IPR014039">
    <property type="entry name" value="Transl_elong_EFTs/EF1B_dimer"/>
</dbReference>
<dbReference type="GO" id="GO:0003746">
    <property type="term" value="F:translation elongation factor activity"/>
    <property type="evidence" value="ECO:0007669"/>
    <property type="project" value="UniProtKB-UniRule"/>
</dbReference>